<dbReference type="EMBL" id="CACSLK010003174">
    <property type="protein sequence ID" value="CAA0809015.1"/>
    <property type="molecule type" value="Genomic_DNA"/>
</dbReference>
<dbReference type="AlphaFoldDB" id="A0A9N7MP35"/>
<evidence type="ECO:0000313" key="3">
    <source>
        <dbReference type="EMBL" id="CAA0809015.1"/>
    </source>
</evidence>
<feature type="non-terminal residue" evidence="3">
    <location>
        <position position="1"/>
    </location>
</feature>
<evidence type="ECO:0000256" key="1">
    <source>
        <dbReference type="SAM" id="MobiDB-lite"/>
    </source>
</evidence>
<reference evidence="3" key="1">
    <citation type="submission" date="2019-12" db="EMBL/GenBank/DDBJ databases">
        <authorList>
            <person name="Scholes J."/>
        </authorList>
    </citation>
    <scope>NUCLEOTIDE SEQUENCE</scope>
</reference>
<organism evidence="3 4">
    <name type="scientific">Striga hermonthica</name>
    <name type="common">Purple witchweed</name>
    <name type="synonym">Buchnera hermonthica</name>
    <dbReference type="NCBI Taxonomy" id="68872"/>
    <lineage>
        <taxon>Eukaryota</taxon>
        <taxon>Viridiplantae</taxon>
        <taxon>Streptophyta</taxon>
        <taxon>Embryophyta</taxon>
        <taxon>Tracheophyta</taxon>
        <taxon>Spermatophyta</taxon>
        <taxon>Magnoliopsida</taxon>
        <taxon>eudicotyledons</taxon>
        <taxon>Gunneridae</taxon>
        <taxon>Pentapetalae</taxon>
        <taxon>asterids</taxon>
        <taxon>lamiids</taxon>
        <taxon>Lamiales</taxon>
        <taxon>Orobanchaceae</taxon>
        <taxon>Buchnereae</taxon>
        <taxon>Striga</taxon>
    </lineage>
</organism>
<evidence type="ECO:0000313" key="4">
    <source>
        <dbReference type="Proteomes" id="UP001153555"/>
    </source>
</evidence>
<accession>A0A9N7MP35</accession>
<proteinExistence type="predicted"/>
<sequence>RTSATTRKRKGKSKCIMAEQEQHRQAIRDHFRPEFNKNFGGIAHIPVNANNFELKPSYISMVQNNQFGGHPTEDPNQHLTQFLQICDLVKYNGVSEDAIRLRLFPFSLRDKARSWLSMISDGSIKTWEELNQKFLLKYFPPSKSMQLKSEITQFKQQDSEPLYEAWDRFRELLRRCPRHGFPDDQQLCFFYNGLLGQTRAFVDAAAGGALLAKTPEEASNLLEEMAVNSYQWPSERSSIRRVAEVTSSDPIKELAAQMSSLTTKLNALTNGVDEMSGGQGNVMPPDPLAEAKYINNRNFSNYRSNPVPGFYHPNNRNHENFSYGNTKNEINRPGGSRSKEEKQKVEKGKEKVDIQPGGEVEEIQMIEGCEGRKFRIGKDLEEPIRSRLIDLVREFADIFAYTAEELTGISSEVIEHRLNIDLSVRPVKQKRRHHEAEMDKIIEQEVEKLLGAGHIKEIQFPEWLSNTVMVSKSEGKWRMCIDFCDLNKACPKDLYPLPRIDQL</sequence>
<comment type="caution">
    <text evidence="3">The sequence shown here is derived from an EMBL/GenBank/DDBJ whole genome shotgun (WGS) entry which is preliminary data.</text>
</comment>
<dbReference type="SUPFAM" id="SSF56672">
    <property type="entry name" value="DNA/RNA polymerases"/>
    <property type="match status" value="1"/>
</dbReference>
<feature type="domain" description="Retrotransposon gag" evidence="2">
    <location>
        <begin position="102"/>
        <end position="194"/>
    </location>
</feature>
<dbReference type="PANTHER" id="PTHR33223:SF11">
    <property type="entry name" value="ELEMENT PROTEIN, PUTATIVE-RELATED"/>
    <property type="match status" value="1"/>
</dbReference>
<gene>
    <name evidence="3" type="ORF">SHERM_11221</name>
</gene>
<dbReference type="InterPro" id="IPR043502">
    <property type="entry name" value="DNA/RNA_pol_sf"/>
</dbReference>
<keyword evidence="4" id="KW-1185">Reference proteome</keyword>
<feature type="region of interest" description="Disordered" evidence="1">
    <location>
        <begin position="319"/>
        <end position="354"/>
    </location>
</feature>
<feature type="compositionally biased region" description="Basic and acidic residues" evidence="1">
    <location>
        <begin position="337"/>
        <end position="353"/>
    </location>
</feature>
<feature type="non-terminal residue" evidence="3">
    <location>
        <position position="503"/>
    </location>
</feature>
<protein>
    <recommendedName>
        <fullName evidence="2">Retrotransposon gag domain-containing protein</fullName>
    </recommendedName>
</protein>
<dbReference type="OrthoDB" id="1740797at2759"/>
<dbReference type="Pfam" id="PF03732">
    <property type="entry name" value="Retrotrans_gag"/>
    <property type="match status" value="1"/>
</dbReference>
<evidence type="ECO:0000259" key="2">
    <source>
        <dbReference type="Pfam" id="PF03732"/>
    </source>
</evidence>
<name>A0A9N7MP35_STRHE</name>
<dbReference type="InterPro" id="IPR005162">
    <property type="entry name" value="Retrotrans_gag_dom"/>
</dbReference>
<dbReference type="Gene3D" id="3.10.10.10">
    <property type="entry name" value="HIV Type 1 Reverse Transcriptase, subunit A, domain 1"/>
    <property type="match status" value="1"/>
</dbReference>
<dbReference type="Proteomes" id="UP001153555">
    <property type="component" value="Unassembled WGS sequence"/>
</dbReference>
<dbReference type="PANTHER" id="PTHR33223">
    <property type="entry name" value="CCHC-TYPE DOMAIN-CONTAINING PROTEIN"/>
    <property type="match status" value="1"/>
</dbReference>